<keyword evidence="5" id="KW-1185">Reference proteome</keyword>
<name>A0ABT7X1Y1_9BACE</name>
<dbReference type="Gene3D" id="3.90.550.10">
    <property type="entry name" value="Spore Coat Polysaccharide Biosynthesis Protein SpsA, Chain A"/>
    <property type="match status" value="1"/>
</dbReference>
<dbReference type="RefSeq" id="WP_301638900.1">
    <property type="nucleotide sequence ID" value="NZ_JAUEII010000002.1"/>
</dbReference>
<keyword evidence="1 4" id="KW-0328">Glycosyltransferase</keyword>
<dbReference type="GO" id="GO:0016757">
    <property type="term" value="F:glycosyltransferase activity"/>
    <property type="evidence" value="ECO:0007669"/>
    <property type="project" value="UniProtKB-KW"/>
</dbReference>
<organism evidence="4 5">
    <name type="scientific">Bacteroides gallinaceum</name>
    <dbReference type="NCBI Taxonomy" id="1462571"/>
    <lineage>
        <taxon>Bacteria</taxon>
        <taxon>Pseudomonadati</taxon>
        <taxon>Bacteroidota</taxon>
        <taxon>Bacteroidia</taxon>
        <taxon>Bacteroidales</taxon>
        <taxon>Bacteroidaceae</taxon>
        <taxon>Bacteroides</taxon>
    </lineage>
</organism>
<dbReference type="InterPro" id="IPR001173">
    <property type="entry name" value="Glyco_trans_2-like"/>
</dbReference>
<evidence type="ECO:0000313" key="5">
    <source>
        <dbReference type="Proteomes" id="UP001167871"/>
    </source>
</evidence>
<dbReference type="PANTHER" id="PTHR22916:SF51">
    <property type="entry name" value="GLYCOSYLTRANSFERASE EPSH-RELATED"/>
    <property type="match status" value="1"/>
</dbReference>
<dbReference type="PANTHER" id="PTHR22916">
    <property type="entry name" value="GLYCOSYLTRANSFERASE"/>
    <property type="match status" value="1"/>
</dbReference>
<dbReference type="SUPFAM" id="SSF53448">
    <property type="entry name" value="Nucleotide-diphospho-sugar transferases"/>
    <property type="match status" value="1"/>
</dbReference>
<sequence>MIEPKISVVVPVYNASQYLSKCIESILSQSFHDFELILVNDGSTDDSLDICKKYEKFDDRIIVVSQTNFGVSKARNGGLDVAKGEWVAFADADDYFLGDALSTLYERAMHTGADLVLANALKLKNGNLTEMHKLKNEVLPNVIMSIKHFALWGYLFNADIIRKYKLSFIEGLAYSEDRLFIYQMARYCKTIAFCDKPIYVYRINDTSVCSSKNGVRKACHHIDAAFYLNQIAQTYQKTDRPIYNCLHRQSKHLINLGLYLFVETGFSLENLAKVKERYNQRFGCDLITSFDFYCTILNCLLTFERRKIITFKK</sequence>
<dbReference type="EMBL" id="JAUEII010000002">
    <property type="protein sequence ID" value="MDN0048060.1"/>
    <property type="molecule type" value="Genomic_DNA"/>
</dbReference>
<dbReference type="Pfam" id="PF00535">
    <property type="entry name" value="Glycos_transf_2"/>
    <property type="match status" value="1"/>
</dbReference>
<dbReference type="Proteomes" id="UP001167871">
    <property type="component" value="Unassembled WGS sequence"/>
</dbReference>
<evidence type="ECO:0000256" key="2">
    <source>
        <dbReference type="ARBA" id="ARBA00022679"/>
    </source>
</evidence>
<accession>A0ABT7X1Y1</accession>
<proteinExistence type="predicted"/>
<feature type="domain" description="Glycosyltransferase 2-like" evidence="3">
    <location>
        <begin position="7"/>
        <end position="135"/>
    </location>
</feature>
<evidence type="ECO:0000313" key="4">
    <source>
        <dbReference type="EMBL" id="MDN0048060.1"/>
    </source>
</evidence>
<evidence type="ECO:0000259" key="3">
    <source>
        <dbReference type="Pfam" id="PF00535"/>
    </source>
</evidence>
<gene>
    <name evidence="4" type="ORF">QVO10_01440</name>
</gene>
<protein>
    <submittedName>
        <fullName evidence="4">Glycosyltransferase</fullName>
        <ecNumber evidence="4">2.4.-.-</ecNumber>
    </submittedName>
</protein>
<keyword evidence="2 4" id="KW-0808">Transferase</keyword>
<dbReference type="InterPro" id="IPR029044">
    <property type="entry name" value="Nucleotide-diphossugar_trans"/>
</dbReference>
<comment type="caution">
    <text evidence="4">The sequence shown here is derived from an EMBL/GenBank/DDBJ whole genome shotgun (WGS) entry which is preliminary data.</text>
</comment>
<evidence type="ECO:0000256" key="1">
    <source>
        <dbReference type="ARBA" id="ARBA00022676"/>
    </source>
</evidence>
<reference evidence="4" key="2">
    <citation type="submission" date="2024-05" db="EMBL/GenBank/DDBJ databases">
        <title>Identification and characterization of horizontal gene transfer across gut microbiota members of farm animals based on homology search.</title>
        <authorList>
            <person name="Schwarzerova J."/>
            <person name="Nykrynova M."/>
            <person name="Jureckova K."/>
            <person name="Cejkova D."/>
            <person name="Rychlik I."/>
        </authorList>
    </citation>
    <scope>NUCLEOTIDE SEQUENCE</scope>
    <source>
        <strain evidence="4">84_SSukc20</strain>
    </source>
</reference>
<dbReference type="CDD" id="cd00761">
    <property type="entry name" value="Glyco_tranf_GTA_type"/>
    <property type="match status" value="1"/>
</dbReference>
<reference evidence="4" key="1">
    <citation type="submission" date="2023-06" db="EMBL/GenBank/DDBJ databases">
        <authorList>
            <person name="Zeman M."/>
            <person name="Kubasova T."/>
            <person name="Jahodarova E."/>
            <person name="Nykrynova M."/>
            <person name="Rychlik I."/>
        </authorList>
    </citation>
    <scope>NUCLEOTIDE SEQUENCE</scope>
    <source>
        <strain evidence="4">84_SSukc20</strain>
    </source>
</reference>
<dbReference type="EC" id="2.4.-.-" evidence="4"/>